<accession>A0A7G2CBI9</accession>
<feature type="region of interest" description="Disordered" evidence="1">
    <location>
        <begin position="1"/>
        <end position="26"/>
    </location>
</feature>
<sequence>MKLSRESQESLKGALQAEGEEGTRSGKKAELLKKASFLLLAGHTPTDNILLQRFFSLSALMETAPLQYELVLPKTLTPEGVHVHLFMQHFVGNHVVVQLGCTAPVAPESPTSEKQGKKKRTVVVEEEKDEALQAVANEAKNSFNALMEDLRCINEERTTTTTGGKKGKRQRARSPEPSPAAVPDEEVSPNAECAAEAKTTLPPLSEDQPSKVEITRVASEPNIPPSYVREVTLRPTRSPEPFLQPPYTCAPAPASTNDYYYNPVAQPLGNFTECQGQVPQPYASRGAVHQNLYTAPYRNEITELRPPQMNTGALPNRPLNRFKFQVIAYSAQSNPPRPPQRAWEPMSGIPLQRPPAGAPQMFYDAPLSQPLVPQYGYRGEPSRASREYFNYGQGGGDYAPMNATNVSYDNPRYREPATQLSHQHGAYYQDYRPMPNPHYEPPPPSYHRETYPYDARVAAPPHFTNGPPPPPHDYTMPRPAANAFSRTPRPQSSFTRFEKSWW</sequence>
<evidence type="ECO:0000313" key="2">
    <source>
        <dbReference type="EMBL" id="CAD2216297.1"/>
    </source>
</evidence>
<dbReference type="Proteomes" id="UP000515908">
    <property type="component" value="Chromosome 06"/>
</dbReference>
<protein>
    <submittedName>
        <fullName evidence="2">Uncharacterized protein</fullName>
    </submittedName>
</protein>
<feature type="region of interest" description="Disordered" evidence="1">
    <location>
        <begin position="154"/>
        <end position="190"/>
    </location>
</feature>
<keyword evidence="3" id="KW-1185">Reference proteome</keyword>
<feature type="region of interest" description="Disordered" evidence="1">
    <location>
        <begin position="199"/>
        <end position="218"/>
    </location>
</feature>
<organism evidence="2 3">
    <name type="scientific">Angomonas deanei</name>
    <dbReference type="NCBI Taxonomy" id="59799"/>
    <lineage>
        <taxon>Eukaryota</taxon>
        <taxon>Discoba</taxon>
        <taxon>Euglenozoa</taxon>
        <taxon>Kinetoplastea</taxon>
        <taxon>Metakinetoplastina</taxon>
        <taxon>Trypanosomatida</taxon>
        <taxon>Trypanosomatidae</taxon>
        <taxon>Strigomonadinae</taxon>
        <taxon>Angomonas</taxon>
    </lineage>
</organism>
<evidence type="ECO:0000256" key="1">
    <source>
        <dbReference type="SAM" id="MobiDB-lite"/>
    </source>
</evidence>
<evidence type="ECO:0000313" key="3">
    <source>
        <dbReference type="Proteomes" id="UP000515908"/>
    </source>
</evidence>
<proteinExistence type="predicted"/>
<name>A0A7G2CBI9_9TRYP</name>
<reference evidence="2 3" key="1">
    <citation type="submission" date="2020-08" db="EMBL/GenBank/DDBJ databases">
        <authorList>
            <person name="Newling K."/>
            <person name="Davey J."/>
            <person name="Forrester S."/>
        </authorList>
    </citation>
    <scope>NUCLEOTIDE SEQUENCE [LARGE SCALE GENOMIC DNA]</scope>
    <source>
        <strain evidence="3">Crithidia deanei Carvalho (ATCC PRA-265)</strain>
    </source>
</reference>
<feature type="region of interest" description="Disordered" evidence="1">
    <location>
        <begin position="457"/>
        <end position="502"/>
    </location>
</feature>
<dbReference type="EMBL" id="LR877150">
    <property type="protein sequence ID" value="CAD2216297.1"/>
    <property type="molecule type" value="Genomic_DNA"/>
</dbReference>
<dbReference type="AlphaFoldDB" id="A0A7G2CBI9"/>
<gene>
    <name evidence="2" type="ORF">ADEAN_000375800</name>
</gene>
<dbReference type="VEuPathDB" id="TriTrypDB:ADEAN_000375800"/>
<feature type="compositionally biased region" description="Polar residues" evidence="1">
    <location>
        <begin position="484"/>
        <end position="495"/>
    </location>
</feature>